<keyword evidence="2" id="KW-0326">Glycosidase</keyword>
<keyword evidence="1" id="KW-0378">Hydrolase</keyword>
<evidence type="ECO:0000313" key="4">
    <source>
        <dbReference type="Proteomes" id="UP001630127"/>
    </source>
</evidence>
<evidence type="ECO:0000256" key="1">
    <source>
        <dbReference type="ARBA" id="ARBA00022801"/>
    </source>
</evidence>
<dbReference type="PANTHER" id="PTHR45708">
    <property type="entry name" value="ENDOCHITINASE"/>
    <property type="match status" value="1"/>
</dbReference>
<dbReference type="Gene3D" id="3.20.20.80">
    <property type="entry name" value="Glycosidases"/>
    <property type="match status" value="2"/>
</dbReference>
<reference evidence="3 4" key="1">
    <citation type="submission" date="2024-11" db="EMBL/GenBank/DDBJ databases">
        <title>A near-complete genome assembly of Cinchona calisaya.</title>
        <authorList>
            <person name="Lian D.C."/>
            <person name="Zhao X.W."/>
            <person name="Wei L."/>
        </authorList>
    </citation>
    <scope>NUCLEOTIDE SEQUENCE [LARGE SCALE GENOMIC DNA]</scope>
    <source>
        <tissue evidence="3">Nenye</tissue>
    </source>
</reference>
<dbReference type="InterPro" id="IPR017853">
    <property type="entry name" value="GH"/>
</dbReference>
<protein>
    <submittedName>
        <fullName evidence="3">Uncharacterized protein</fullName>
    </submittedName>
</protein>
<accession>A0ABD2ZEC2</accession>
<keyword evidence="4" id="KW-1185">Reference proteome</keyword>
<gene>
    <name evidence="3" type="ORF">ACH5RR_023629</name>
</gene>
<dbReference type="Proteomes" id="UP001630127">
    <property type="component" value="Unassembled WGS sequence"/>
</dbReference>
<comment type="caution">
    <text evidence="3">The sequence shown here is derived from an EMBL/GenBank/DDBJ whole genome shotgun (WGS) entry which is preliminary data.</text>
</comment>
<dbReference type="EMBL" id="JBJUIK010000010">
    <property type="protein sequence ID" value="KAL3516727.1"/>
    <property type="molecule type" value="Genomic_DNA"/>
</dbReference>
<name>A0ABD2ZEC2_9GENT</name>
<evidence type="ECO:0000256" key="2">
    <source>
        <dbReference type="ARBA" id="ARBA00023295"/>
    </source>
</evidence>
<organism evidence="3 4">
    <name type="scientific">Cinchona calisaya</name>
    <dbReference type="NCBI Taxonomy" id="153742"/>
    <lineage>
        <taxon>Eukaryota</taxon>
        <taxon>Viridiplantae</taxon>
        <taxon>Streptophyta</taxon>
        <taxon>Embryophyta</taxon>
        <taxon>Tracheophyta</taxon>
        <taxon>Spermatophyta</taxon>
        <taxon>Magnoliopsida</taxon>
        <taxon>eudicotyledons</taxon>
        <taxon>Gunneridae</taxon>
        <taxon>Pentapetalae</taxon>
        <taxon>asterids</taxon>
        <taxon>lamiids</taxon>
        <taxon>Gentianales</taxon>
        <taxon>Rubiaceae</taxon>
        <taxon>Cinchonoideae</taxon>
        <taxon>Cinchoneae</taxon>
        <taxon>Cinchona</taxon>
    </lineage>
</organism>
<sequence length="188" mass="20879">MKALILNLKDLAEQGKLKFGNSDKSISEFESRIEETPQLKLGGHYNQSINGYTRLSSEIKSRQAKGVKVILSIGQTNQYWDVLSTYLSAYSNLGKKVYLTTAPQCPIQMPGLDERFRRKQLTSIPAGKVFLGLPVAPDSVDTSFILASDLTSQMLPAIKDFGKYGGVMLRSKFYDDETGYSSYIKSDA</sequence>
<dbReference type="InterPro" id="IPR050542">
    <property type="entry name" value="Glycosyl_Hydrlase18_Chitinase"/>
</dbReference>
<dbReference type="SUPFAM" id="SSF51445">
    <property type="entry name" value="(Trans)glycosidases"/>
    <property type="match status" value="1"/>
</dbReference>
<dbReference type="PANTHER" id="PTHR45708:SF49">
    <property type="entry name" value="ENDOCHITINASE"/>
    <property type="match status" value="1"/>
</dbReference>
<dbReference type="AlphaFoldDB" id="A0ABD2ZEC2"/>
<evidence type="ECO:0000313" key="3">
    <source>
        <dbReference type="EMBL" id="KAL3516727.1"/>
    </source>
</evidence>
<dbReference type="GO" id="GO:0016798">
    <property type="term" value="F:hydrolase activity, acting on glycosyl bonds"/>
    <property type="evidence" value="ECO:0007669"/>
    <property type="project" value="UniProtKB-KW"/>
</dbReference>
<proteinExistence type="predicted"/>